<gene>
    <name evidence="1" type="ORF">ACFSQJ_15165</name>
</gene>
<proteinExistence type="predicted"/>
<dbReference type="RefSeq" id="WP_377767806.1">
    <property type="nucleotide sequence ID" value="NZ_JBHULB010000076.1"/>
</dbReference>
<evidence type="ECO:0000313" key="1">
    <source>
        <dbReference type="EMBL" id="MFD2588279.1"/>
    </source>
</evidence>
<organism evidence="1 2">
    <name type="scientific">Croceitalea marina</name>
    <dbReference type="NCBI Taxonomy" id="1775166"/>
    <lineage>
        <taxon>Bacteria</taxon>
        <taxon>Pseudomonadati</taxon>
        <taxon>Bacteroidota</taxon>
        <taxon>Flavobacteriia</taxon>
        <taxon>Flavobacteriales</taxon>
        <taxon>Flavobacteriaceae</taxon>
        <taxon>Croceitalea</taxon>
    </lineage>
</organism>
<evidence type="ECO:0000313" key="2">
    <source>
        <dbReference type="Proteomes" id="UP001597526"/>
    </source>
</evidence>
<sequence>MKRVLVVLFILLIFINFSSCEKDDICVDGDTPFLVIGFFDVDDSTSFKSVPSLRINSIDNDNIFSSGTFSDRSTVADSVLIPLRNANTDTTFEFIINSAGDEETGTIDTLSFSYSVGKQFVSRGCGFVANYNDLDVLRTVTPQDWISRITIVEKNIRNNPTAIHVKIFH</sequence>
<reference evidence="2" key="1">
    <citation type="journal article" date="2019" name="Int. J. Syst. Evol. Microbiol.">
        <title>The Global Catalogue of Microorganisms (GCM) 10K type strain sequencing project: providing services to taxonomists for standard genome sequencing and annotation.</title>
        <authorList>
            <consortium name="The Broad Institute Genomics Platform"/>
            <consortium name="The Broad Institute Genome Sequencing Center for Infectious Disease"/>
            <person name="Wu L."/>
            <person name="Ma J."/>
        </authorList>
    </citation>
    <scope>NUCLEOTIDE SEQUENCE [LARGE SCALE GENOMIC DNA]</scope>
    <source>
        <strain evidence="2">KCTC 52368</strain>
    </source>
</reference>
<dbReference type="Pfam" id="PF20050">
    <property type="entry name" value="DUF6452"/>
    <property type="match status" value="1"/>
</dbReference>
<accession>A0ABW5N2K1</accession>
<dbReference type="Proteomes" id="UP001597526">
    <property type="component" value="Unassembled WGS sequence"/>
</dbReference>
<keyword evidence="2" id="KW-1185">Reference proteome</keyword>
<name>A0ABW5N2K1_9FLAO</name>
<comment type="caution">
    <text evidence="1">The sequence shown here is derived from an EMBL/GenBank/DDBJ whole genome shotgun (WGS) entry which is preliminary data.</text>
</comment>
<dbReference type="InterPro" id="IPR045607">
    <property type="entry name" value="DUF6452"/>
</dbReference>
<protein>
    <submittedName>
        <fullName evidence="1">DUF6452 family protein</fullName>
    </submittedName>
</protein>
<dbReference type="EMBL" id="JBHULB010000076">
    <property type="protein sequence ID" value="MFD2588279.1"/>
    <property type="molecule type" value="Genomic_DNA"/>
</dbReference>